<proteinExistence type="predicted"/>
<gene>
    <name evidence="1" type="ORF">PUN28_013567</name>
</gene>
<reference evidence="1 2" key="1">
    <citation type="submission" date="2023-03" db="EMBL/GenBank/DDBJ databases">
        <title>High recombination rates correlate with genetic variation in Cardiocondyla obscurior ants.</title>
        <authorList>
            <person name="Errbii M."/>
        </authorList>
    </citation>
    <scope>NUCLEOTIDE SEQUENCE [LARGE SCALE GENOMIC DNA]</scope>
    <source>
        <strain evidence="1">Alpha-2009</strain>
        <tissue evidence="1">Whole body</tissue>
    </source>
</reference>
<name>A0AAW2F3K8_9HYME</name>
<sequence length="169" mass="19535">MCSLQLSAPPPLPLSTLSLSLSFSLSRSFFSHRLERRVYVRIRSTVNAFIKPREHRASGNERAMSARSYQWRSLNFYVGTYGRQHYRVRYLLSTLHPSRGHSRRPRVSPSVTIVLAHVNTNTRGVICAELKYVLAFTHSLQTVKIQIRSAYFYGAFHAKLKAPRVRERE</sequence>
<evidence type="ECO:0000313" key="1">
    <source>
        <dbReference type="EMBL" id="KAL0110027.1"/>
    </source>
</evidence>
<dbReference type="Proteomes" id="UP001430953">
    <property type="component" value="Unassembled WGS sequence"/>
</dbReference>
<evidence type="ECO:0008006" key="3">
    <source>
        <dbReference type="Google" id="ProtNLM"/>
    </source>
</evidence>
<keyword evidence="2" id="KW-1185">Reference proteome</keyword>
<organism evidence="1 2">
    <name type="scientific">Cardiocondyla obscurior</name>
    <dbReference type="NCBI Taxonomy" id="286306"/>
    <lineage>
        <taxon>Eukaryota</taxon>
        <taxon>Metazoa</taxon>
        <taxon>Ecdysozoa</taxon>
        <taxon>Arthropoda</taxon>
        <taxon>Hexapoda</taxon>
        <taxon>Insecta</taxon>
        <taxon>Pterygota</taxon>
        <taxon>Neoptera</taxon>
        <taxon>Endopterygota</taxon>
        <taxon>Hymenoptera</taxon>
        <taxon>Apocrita</taxon>
        <taxon>Aculeata</taxon>
        <taxon>Formicoidea</taxon>
        <taxon>Formicidae</taxon>
        <taxon>Myrmicinae</taxon>
        <taxon>Cardiocondyla</taxon>
    </lineage>
</organism>
<protein>
    <recommendedName>
        <fullName evidence="3">Secreted protein</fullName>
    </recommendedName>
</protein>
<dbReference type="EMBL" id="JADYXP020000014">
    <property type="protein sequence ID" value="KAL0110027.1"/>
    <property type="molecule type" value="Genomic_DNA"/>
</dbReference>
<accession>A0AAW2F3K8</accession>
<dbReference type="AlphaFoldDB" id="A0AAW2F3K8"/>
<evidence type="ECO:0000313" key="2">
    <source>
        <dbReference type="Proteomes" id="UP001430953"/>
    </source>
</evidence>
<comment type="caution">
    <text evidence="1">The sequence shown here is derived from an EMBL/GenBank/DDBJ whole genome shotgun (WGS) entry which is preliminary data.</text>
</comment>